<gene>
    <name evidence="6" type="ORF">C4520_03185</name>
</gene>
<dbReference type="InterPro" id="IPR041490">
    <property type="entry name" value="KstR2_TetR_C"/>
</dbReference>
<dbReference type="Gene3D" id="1.10.357.10">
    <property type="entry name" value="Tetracycline Repressor, domain 2"/>
    <property type="match status" value="1"/>
</dbReference>
<dbReference type="PANTHER" id="PTHR30055:SF240">
    <property type="entry name" value="HTH-TYPE TRANSCRIPTIONAL REGULATOR ACRR"/>
    <property type="match status" value="1"/>
</dbReference>
<keyword evidence="2 4" id="KW-0238">DNA-binding</keyword>
<sequence length="201" mass="23067">MASEKLKTEIRREQIAEAALGVIAMHGIKGLNVARIARRIGLVPSALYRHFRGKDEVLDAVLAMIEQRLLENVDVARREQPSAPERLQLLLRLHIKFIRENQGVLRVIFSEDLFGGKPARKARVYGMIRRYLHKIEEIVREGQAQNVFRSELNPETVSIMFLGLIQPAAILWNMSDGEFDVTRHSEKAWNIFSEMIVRTGR</sequence>
<dbReference type="EMBL" id="QZKU01000028">
    <property type="protein sequence ID" value="RJP24911.1"/>
    <property type="molecule type" value="Genomic_DNA"/>
</dbReference>
<keyword evidence="1" id="KW-0805">Transcription regulation</keyword>
<comment type="caution">
    <text evidence="6">The sequence shown here is derived from an EMBL/GenBank/DDBJ whole genome shotgun (WGS) entry which is preliminary data.</text>
</comment>
<dbReference type="Pfam" id="PF17932">
    <property type="entry name" value="TetR_C_24"/>
    <property type="match status" value="1"/>
</dbReference>
<organism evidence="6 7">
    <name type="scientific">Abyssobacteria bacterium (strain SURF_5)</name>
    <dbReference type="NCBI Taxonomy" id="2093360"/>
    <lineage>
        <taxon>Bacteria</taxon>
        <taxon>Pseudomonadati</taxon>
        <taxon>Candidatus Hydrogenedentota</taxon>
        <taxon>Candidatus Abyssobacteria</taxon>
    </lineage>
</organism>
<evidence type="ECO:0000259" key="5">
    <source>
        <dbReference type="PROSITE" id="PS50977"/>
    </source>
</evidence>
<evidence type="ECO:0000256" key="2">
    <source>
        <dbReference type="ARBA" id="ARBA00023125"/>
    </source>
</evidence>
<dbReference type="SUPFAM" id="SSF48498">
    <property type="entry name" value="Tetracyclin repressor-like, C-terminal domain"/>
    <property type="match status" value="1"/>
</dbReference>
<dbReference type="PROSITE" id="PS50977">
    <property type="entry name" value="HTH_TETR_2"/>
    <property type="match status" value="1"/>
</dbReference>
<dbReference type="Gene3D" id="1.10.10.60">
    <property type="entry name" value="Homeodomain-like"/>
    <property type="match status" value="1"/>
</dbReference>
<dbReference type="InterPro" id="IPR009057">
    <property type="entry name" value="Homeodomain-like_sf"/>
</dbReference>
<dbReference type="InterPro" id="IPR050109">
    <property type="entry name" value="HTH-type_TetR-like_transc_reg"/>
</dbReference>
<keyword evidence="3" id="KW-0804">Transcription</keyword>
<feature type="domain" description="HTH tetR-type" evidence="5">
    <location>
        <begin position="9"/>
        <end position="69"/>
    </location>
</feature>
<evidence type="ECO:0000256" key="4">
    <source>
        <dbReference type="PROSITE-ProRule" id="PRU00335"/>
    </source>
</evidence>
<reference evidence="6 7" key="1">
    <citation type="journal article" date="2017" name="ISME J.">
        <title>Energy and carbon metabolisms in a deep terrestrial subsurface fluid microbial community.</title>
        <authorList>
            <person name="Momper L."/>
            <person name="Jungbluth S.P."/>
            <person name="Lee M.D."/>
            <person name="Amend J.P."/>
        </authorList>
    </citation>
    <scope>NUCLEOTIDE SEQUENCE [LARGE SCALE GENOMIC DNA]</scope>
    <source>
        <strain evidence="6">SURF_5</strain>
    </source>
</reference>
<evidence type="ECO:0000256" key="3">
    <source>
        <dbReference type="ARBA" id="ARBA00023163"/>
    </source>
</evidence>
<evidence type="ECO:0000313" key="7">
    <source>
        <dbReference type="Proteomes" id="UP000265882"/>
    </source>
</evidence>
<dbReference type="Pfam" id="PF00440">
    <property type="entry name" value="TetR_N"/>
    <property type="match status" value="1"/>
</dbReference>
<dbReference type="PRINTS" id="PR00455">
    <property type="entry name" value="HTHTETR"/>
</dbReference>
<dbReference type="GO" id="GO:0000976">
    <property type="term" value="F:transcription cis-regulatory region binding"/>
    <property type="evidence" value="ECO:0007669"/>
    <property type="project" value="TreeGrafter"/>
</dbReference>
<dbReference type="InterPro" id="IPR001647">
    <property type="entry name" value="HTH_TetR"/>
</dbReference>
<dbReference type="GO" id="GO:0003700">
    <property type="term" value="F:DNA-binding transcription factor activity"/>
    <property type="evidence" value="ECO:0007669"/>
    <property type="project" value="TreeGrafter"/>
</dbReference>
<dbReference type="PANTHER" id="PTHR30055">
    <property type="entry name" value="HTH-TYPE TRANSCRIPTIONAL REGULATOR RUTR"/>
    <property type="match status" value="1"/>
</dbReference>
<evidence type="ECO:0000256" key="1">
    <source>
        <dbReference type="ARBA" id="ARBA00023015"/>
    </source>
</evidence>
<feature type="DNA-binding region" description="H-T-H motif" evidence="4">
    <location>
        <begin position="32"/>
        <end position="51"/>
    </location>
</feature>
<accession>A0A3A4PAC8</accession>
<proteinExistence type="predicted"/>
<dbReference type="InterPro" id="IPR036271">
    <property type="entry name" value="Tet_transcr_reg_TetR-rel_C_sf"/>
</dbReference>
<dbReference type="SUPFAM" id="SSF46689">
    <property type="entry name" value="Homeodomain-like"/>
    <property type="match status" value="1"/>
</dbReference>
<evidence type="ECO:0000313" key="6">
    <source>
        <dbReference type="EMBL" id="RJP24911.1"/>
    </source>
</evidence>
<dbReference type="AlphaFoldDB" id="A0A3A4PAC8"/>
<dbReference type="Proteomes" id="UP000265882">
    <property type="component" value="Unassembled WGS sequence"/>
</dbReference>
<protein>
    <submittedName>
        <fullName evidence="6">TetR/AcrR family transcriptional regulator</fullName>
    </submittedName>
</protein>
<name>A0A3A4PAC8_ABYX5</name>